<evidence type="ECO:0000259" key="10">
    <source>
        <dbReference type="Pfam" id="PF01743"/>
    </source>
</evidence>
<keyword evidence="3" id="KW-0819">tRNA processing</keyword>
<dbReference type="STRING" id="1261640.BHK98_06985"/>
<dbReference type="InterPro" id="IPR032828">
    <property type="entry name" value="PolyA_RNA-bd"/>
</dbReference>
<dbReference type="InterPro" id="IPR050264">
    <property type="entry name" value="Bact_CCA-adding_enz_type3_sf"/>
</dbReference>
<dbReference type="SUPFAM" id="SSF81301">
    <property type="entry name" value="Nucleotidyltransferase"/>
    <property type="match status" value="1"/>
</dbReference>
<gene>
    <name evidence="13" type="ORF">BHK98_06985</name>
</gene>
<dbReference type="Gene3D" id="3.30.460.10">
    <property type="entry name" value="Beta Polymerase, domain 2"/>
    <property type="match status" value="1"/>
</dbReference>
<comment type="cofactor">
    <cofactor evidence="1">
        <name>Mg(2+)</name>
        <dbReference type="ChEBI" id="CHEBI:18420"/>
    </cofactor>
</comment>
<evidence type="ECO:0000313" key="13">
    <source>
        <dbReference type="EMBL" id="OLR55823.1"/>
    </source>
</evidence>
<keyword evidence="6" id="KW-0547">Nucleotide-binding</keyword>
<feature type="domain" description="tRNA nucleotidyltransferase/poly(A) polymerase RNA and SrmB- binding" evidence="11">
    <location>
        <begin position="170"/>
        <end position="213"/>
    </location>
</feature>
<dbReference type="AlphaFoldDB" id="A0A1Q9JHZ5"/>
<evidence type="ECO:0000259" key="11">
    <source>
        <dbReference type="Pfam" id="PF12627"/>
    </source>
</evidence>
<evidence type="ECO:0000256" key="4">
    <source>
        <dbReference type="ARBA" id="ARBA00022695"/>
    </source>
</evidence>
<keyword evidence="7" id="KW-0460">Magnesium</keyword>
<keyword evidence="14" id="KW-1185">Reference proteome</keyword>
<protein>
    <recommendedName>
        <fullName evidence="15">CCA tRNA nucleotidyltransferase</fullName>
    </recommendedName>
</protein>
<name>A0A1Q9JHZ5_9FIRM</name>
<dbReference type="SUPFAM" id="SSF81891">
    <property type="entry name" value="Poly A polymerase C-terminal region-like"/>
    <property type="match status" value="1"/>
</dbReference>
<dbReference type="GO" id="GO:0000049">
    <property type="term" value="F:tRNA binding"/>
    <property type="evidence" value="ECO:0007669"/>
    <property type="project" value="TreeGrafter"/>
</dbReference>
<sequence length="407" mass="44860">MGIQVPEKVNYVLRTLHEHGHEAFVVGGCVRDSLLNKTPADWDVTTSAMPSEVKECFAHTADTGIQHGTVSVIVEHEPVEVTTYRVDGTYSDGRHPDTVRFTRSLEEDLARRDFTINAMAYNEETGLQDPCGGRTDLRNGVIRCVGAPEQRFSEDALRILRALRFTSVLGFSVEQNTESAIYDLADRVRMVAVERINAEFSRLILGQRADLVLTRYRGVLSRATGLRIPAVNDLDRLPASVPVRLASIADADPKLLKYDNRTVRLVRDIRGVLLALEEFSGGSGENSAGACGAGRAMPLYKKENRSGEGTEPARVQLRRLLRMFGEDAVRGALEIRGDGTALLERILTDGDCFSLRQLAVTGCDLGLPPGPEVGKRLNRLLDAVIEGELPNERELLLRRNAAWTNEG</sequence>
<evidence type="ECO:0000256" key="5">
    <source>
        <dbReference type="ARBA" id="ARBA00022723"/>
    </source>
</evidence>
<dbReference type="GO" id="GO:0016779">
    <property type="term" value="F:nucleotidyltransferase activity"/>
    <property type="evidence" value="ECO:0007669"/>
    <property type="project" value="UniProtKB-KW"/>
</dbReference>
<dbReference type="Pfam" id="PF13735">
    <property type="entry name" value="tRNA_NucTran2_2"/>
    <property type="match status" value="1"/>
</dbReference>
<accession>A0A1Q9JHZ5</accession>
<comment type="caution">
    <text evidence="13">The sequence shown here is derived from an EMBL/GenBank/DDBJ whole genome shotgun (WGS) entry which is preliminary data.</text>
</comment>
<dbReference type="CDD" id="cd05398">
    <property type="entry name" value="NT_ClassII-CCAase"/>
    <property type="match status" value="1"/>
</dbReference>
<organism evidence="13 14">
    <name type="scientific">Hornefia porci</name>
    <dbReference type="NCBI Taxonomy" id="2652292"/>
    <lineage>
        <taxon>Bacteria</taxon>
        <taxon>Bacillati</taxon>
        <taxon>Bacillota</taxon>
        <taxon>Clostridia</taxon>
        <taxon>Peptostreptococcales</taxon>
        <taxon>Anaerovoracaceae</taxon>
        <taxon>Hornefia</taxon>
    </lineage>
</organism>
<dbReference type="Gene3D" id="1.10.3090.10">
    <property type="entry name" value="cca-adding enzyme, domain 2"/>
    <property type="match status" value="1"/>
</dbReference>
<dbReference type="GO" id="GO:0000166">
    <property type="term" value="F:nucleotide binding"/>
    <property type="evidence" value="ECO:0007669"/>
    <property type="project" value="UniProtKB-KW"/>
</dbReference>
<keyword evidence="8 9" id="KW-0694">RNA-binding</keyword>
<dbReference type="Pfam" id="PF12627">
    <property type="entry name" value="PolyA_pol_RNAbd"/>
    <property type="match status" value="1"/>
</dbReference>
<evidence type="ECO:0000256" key="1">
    <source>
        <dbReference type="ARBA" id="ARBA00001946"/>
    </source>
</evidence>
<evidence type="ECO:0000256" key="6">
    <source>
        <dbReference type="ARBA" id="ARBA00022741"/>
    </source>
</evidence>
<feature type="domain" description="Poly A polymerase head" evidence="10">
    <location>
        <begin position="23"/>
        <end position="143"/>
    </location>
</feature>
<evidence type="ECO:0000313" key="14">
    <source>
        <dbReference type="Proteomes" id="UP000187404"/>
    </source>
</evidence>
<dbReference type="GO" id="GO:0046872">
    <property type="term" value="F:metal ion binding"/>
    <property type="evidence" value="ECO:0007669"/>
    <property type="project" value="UniProtKB-KW"/>
</dbReference>
<dbReference type="PANTHER" id="PTHR46173:SF1">
    <property type="entry name" value="CCA TRNA NUCLEOTIDYLTRANSFERASE 1, MITOCHONDRIAL"/>
    <property type="match status" value="1"/>
</dbReference>
<dbReference type="RefSeq" id="WP_075712830.1">
    <property type="nucleotide sequence ID" value="NZ_MJIE01000001.1"/>
</dbReference>
<dbReference type="Gene3D" id="1.10.246.80">
    <property type="match status" value="1"/>
</dbReference>
<dbReference type="InterPro" id="IPR002646">
    <property type="entry name" value="PolA_pol_head_dom"/>
</dbReference>
<keyword evidence="5" id="KW-0479">Metal-binding</keyword>
<evidence type="ECO:0000259" key="12">
    <source>
        <dbReference type="Pfam" id="PF13735"/>
    </source>
</evidence>
<dbReference type="EMBL" id="MJIE01000001">
    <property type="protein sequence ID" value="OLR55823.1"/>
    <property type="molecule type" value="Genomic_DNA"/>
</dbReference>
<proteinExistence type="inferred from homology"/>
<evidence type="ECO:0000256" key="3">
    <source>
        <dbReference type="ARBA" id="ARBA00022694"/>
    </source>
</evidence>
<dbReference type="GO" id="GO:0008033">
    <property type="term" value="P:tRNA processing"/>
    <property type="evidence" value="ECO:0007669"/>
    <property type="project" value="UniProtKB-KW"/>
</dbReference>
<dbReference type="Pfam" id="PF01743">
    <property type="entry name" value="PolyA_pol"/>
    <property type="match status" value="1"/>
</dbReference>
<evidence type="ECO:0000256" key="2">
    <source>
        <dbReference type="ARBA" id="ARBA00022679"/>
    </source>
</evidence>
<evidence type="ECO:0000256" key="8">
    <source>
        <dbReference type="ARBA" id="ARBA00022884"/>
    </source>
</evidence>
<dbReference type="InterPro" id="IPR032810">
    <property type="entry name" value="CCA-adding_enz_C"/>
</dbReference>
<keyword evidence="2 9" id="KW-0808">Transferase</keyword>
<comment type="similarity">
    <text evidence="9">Belongs to the tRNA nucleotidyltransferase/poly(A) polymerase family.</text>
</comment>
<keyword evidence="4" id="KW-0548">Nucleotidyltransferase</keyword>
<dbReference type="OrthoDB" id="9805698at2"/>
<reference evidence="13 14" key="1">
    <citation type="journal article" date="2016" name="Appl. Environ. Microbiol.">
        <title>Function and Phylogeny of Bacterial Butyryl Coenzyme A:Acetate Transferases and Their Diversity in the Proximal Colon of Swine.</title>
        <authorList>
            <person name="Trachsel J."/>
            <person name="Bayles D.O."/>
            <person name="Looft T."/>
            <person name="Levine U.Y."/>
            <person name="Allen H.K."/>
        </authorList>
    </citation>
    <scope>NUCLEOTIDE SEQUENCE [LARGE SCALE GENOMIC DNA]</scope>
    <source>
        <strain evidence="13 14">68-3-10</strain>
    </source>
</reference>
<evidence type="ECO:0000256" key="9">
    <source>
        <dbReference type="RuleBase" id="RU003953"/>
    </source>
</evidence>
<dbReference type="PANTHER" id="PTHR46173">
    <property type="entry name" value="CCA TRNA NUCLEOTIDYLTRANSFERASE 1, MITOCHONDRIAL"/>
    <property type="match status" value="1"/>
</dbReference>
<feature type="domain" description="CCA-adding enzyme C-terminal" evidence="12">
    <location>
        <begin position="354"/>
        <end position="397"/>
    </location>
</feature>
<evidence type="ECO:0008006" key="15">
    <source>
        <dbReference type="Google" id="ProtNLM"/>
    </source>
</evidence>
<dbReference type="Proteomes" id="UP000187404">
    <property type="component" value="Unassembled WGS sequence"/>
</dbReference>
<evidence type="ECO:0000256" key="7">
    <source>
        <dbReference type="ARBA" id="ARBA00022842"/>
    </source>
</evidence>
<dbReference type="InterPro" id="IPR043519">
    <property type="entry name" value="NT_sf"/>
</dbReference>